<protein>
    <recommendedName>
        <fullName evidence="2">histidine kinase</fullName>
        <ecNumber evidence="2">2.7.13.3</ecNumber>
    </recommendedName>
</protein>
<dbReference type="EMBL" id="MASR01000001">
    <property type="protein sequence ID" value="OFE13218.1"/>
    <property type="molecule type" value="Genomic_DNA"/>
</dbReference>
<dbReference type="PANTHER" id="PTHR43065:SF46">
    <property type="entry name" value="C4-DICARBOXYLATE TRANSPORT SENSOR PROTEIN DCTB"/>
    <property type="match status" value="1"/>
</dbReference>
<proteinExistence type="predicted"/>
<evidence type="ECO:0000256" key="8">
    <source>
        <dbReference type="ARBA" id="ARBA00023012"/>
    </source>
</evidence>
<evidence type="ECO:0000313" key="13">
    <source>
        <dbReference type="EMBL" id="OFE13218.1"/>
    </source>
</evidence>
<dbReference type="Pfam" id="PF00072">
    <property type="entry name" value="Response_reg"/>
    <property type="match status" value="1"/>
</dbReference>
<organism evidence="13 14">
    <name type="scientific">Pseudohongiella acticola</name>
    <dbReference type="NCBI Taxonomy" id="1524254"/>
    <lineage>
        <taxon>Bacteria</taxon>
        <taxon>Pseudomonadati</taxon>
        <taxon>Pseudomonadota</taxon>
        <taxon>Gammaproteobacteria</taxon>
        <taxon>Pseudomonadales</taxon>
        <taxon>Pseudohongiellaceae</taxon>
        <taxon>Pseudohongiella</taxon>
    </lineage>
</organism>
<evidence type="ECO:0000256" key="2">
    <source>
        <dbReference type="ARBA" id="ARBA00012438"/>
    </source>
</evidence>
<sequence>MLRLLLLLPENRDAGLLQWRISILRSIQLATLTLGALTMIAHTQFPIPDQTLILVADALALVCLAALTFAPQLSHQIRAWLFLFLIYFFWFWMFSQVDVVSIIYLLSVPVFAAMLVSLRAGIIMLTLACIGLFVMGLTYSPDIVIGAAEAMSPLQTWSMMVVNFAFCASLLTLACGVLINRLELALALRRQAEERSRELTQHMQQMEKLQAVGTLASGVAHDFNNILTIIMSLTEAVKDQHPAPAATKQLDQVLLASERGRDIVRQMLMFSRQSLSGRELIDLNNVLTQMEPLLRAQLPAGARLQVCIEDASTPCWINANASEIQQVLMNLTSNAVLALTPDRQAAADAQITISVAALNPDDALLTKLSLDSNKSYASVTVHDNGVGIPPAVISRLFEPFFTTREPGEGTGLGLASSHGIISALGGGINVTSEVGIGSDFRFVLPLAAPTDVVTETDAASPTTTSPRPIDQLPILLVDDEPLILGTARAILEHMGYPVTAVSSAADARAALAEQEFALVITDFSMPGENGVSLIRHARALQPDIPVILVSGLGQIDELDDDTAANRLVMLPKPYKKQDLLNAIERLL</sequence>
<keyword evidence="3 9" id="KW-0597">Phosphoprotein</keyword>
<dbReference type="SMART" id="SM00448">
    <property type="entry name" value="REC"/>
    <property type="match status" value="1"/>
</dbReference>
<feature type="transmembrane region" description="Helical" evidence="10">
    <location>
        <begin position="21"/>
        <end position="40"/>
    </location>
</feature>
<dbReference type="Gene3D" id="3.30.565.10">
    <property type="entry name" value="Histidine kinase-like ATPase, C-terminal domain"/>
    <property type="match status" value="1"/>
</dbReference>
<dbReference type="Pfam" id="PF02518">
    <property type="entry name" value="HATPase_c"/>
    <property type="match status" value="1"/>
</dbReference>
<evidence type="ECO:0000256" key="6">
    <source>
        <dbReference type="ARBA" id="ARBA00022777"/>
    </source>
</evidence>
<dbReference type="Proteomes" id="UP000175669">
    <property type="component" value="Unassembled WGS sequence"/>
</dbReference>
<reference evidence="14" key="1">
    <citation type="submission" date="2016-07" db="EMBL/GenBank/DDBJ databases">
        <authorList>
            <person name="Florea S."/>
            <person name="Webb J.S."/>
            <person name="Jaromczyk J."/>
            <person name="Schardl C.L."/>
        </authorList>
    </citation>
    <scope>NUCLEOTIDE SEQUENCE [LARGE SCALE GENOMIC DNA]</scope>
    <source>
        <strain evidence="14">KCTC 42131</strain>
    </source>
</reference>
<evidence type="ECO:0000256" key="9">
    <source>
        <dbReference type="PROSITE-ProRule" id="PRU00169"/>
    </source>
</evidence>
<dbReference type="InterPro" id="IPR001789">
    <property type="entry name" value="Sig_transdc_resp-reg_receiver"/>
</dbReference>
<evidence type="ECO:0000256" key="4">
    <source>
        <dbReference type="ARBA" id="ARBA00022679"/>
    </source>
</evidence>
<dbReference type="GO" id="GO:0000155">
    <property type="term" value="F:phosphorelay sensor kinase activity"/>
    <property type="evidence" value="ECO:0007669"/>
    <property type="project" value="InterPro"/>
</dbReference>
<name>A0A1E8CLB9_9GAMM</name>
<feature type="modified residue" description="4-aspartylphosphate" evidence="9">
    <location>
        <position position="522"/>
    </location>
</feature>
<dbReference type="PANTHER" id="PTHR43065">
    <property type="entry name" value="SENSOR HISTIDINE KINASE"/>
    <property type="match status" value="1"/>
</dbReference>
<dbReference type="Gene3D" id="3.40.50.2300">
    <property type="match status" value="1"/>
</dbReference>
<dbReference type="InterPro" id="IPR048437">
    <property type="entry name" value="MASE11"/>
</dbReference>
<feature type="domain" description="Histidine kinase" evidence="11">
    <location>
        <begin position="218"/>
        <end position="448"/>
    </location>
</feature>
<keyword evidence="10" id="KW-0472">Membrane</keyword>
<feature type="transmembrane region" description="Helical" evidence="10">
    <location>
        <begin position="52"/>
        <end position="70"/>
    </location>
</feature>
<keyword evidence="10" id="KW-0812">Transmembrane</keyword>
<dbReference type="InterPro" id="IPR011006">
    <property type="entry name" value="CheY-like_superfamily"/>
</dbReference>
<dbReference type="STRING" id="1524254.PHACT_08765"/>
<keyword evidence="6" id="KW-0418">Kinase</keyword>
<dbReference type="Pfam" id="PF20969">
    <property type="entry name" value="MASE11"/>
    <property type="match status" value="1"/>
</dbReference>
<evidence type="ECO:0000256" key="1">
    <source>
        <dbReference type="ARBA" id="ARBA00000085"/>
    </source>
</evidence>
<comment type="catalytic activity">
    <reaction evidence="1">
        <text>ATP + protein L-histidine = ADP + protein N-phospho-L-histidine.</text>
        <dbReference type="EC" id="2.7.13.3"/>
    </reaction>
</comment>
<feature type="transmembrane region" description="Helical" evidence="10">
    <location>
        <begin position="99"/>
        <end position="116"/>
    </location>
</feature>
<dbReference type="InterPro" id="IPR036097">
    <property type="entry name" value="HisK_dim/P_sf"/>
</dbReference>
<dbReference type="InterPro" id="IPR036890">
    <property type="entry name" value="HATPase_C_sf"/>
</dbReference>
<dbReference type="PRINTS" id="PR00344">
    <property type="entry name" value="BCTRLSENSOR"/>
</dbReference>
<evidence type="ECO:0000256" key="5">
    <source>
        <dbReference type="ARBA" id="ARBA00022741"/>
    </source>
</evidence>
<dbReference type="InterPro" id="IPR003594">
    <property type="entry name" value="HATPase_dom"/>
</dbReference>
<dbReference type="Gene3D" id="1.10.287.130">
    <property type="match status" value="1"/>
</dbReference>
<dbReference type="InterPro" id="IPR005467">
    <property type="entry name" value="His_kinase_dom"/>
</dbReference>
<dbReference type="PROSITE" id="PS50109">
    <property type="entry name" value="HIS_KIN"/>
    <property type="match status" value="1"/>
</dbReference>
<comment type="caution">
    <text evidence="13">The sequence shown here is derived from an EMBL/GenBank/DDBJ whole genome shotgun (WGS) entry which is preliminary data.</text>
</comment>
<dbReference type="InterPro" id="IPR003661">
    <property type="entry name" value="HisK_dim/P_dom"/>
</dbReference>
<evidence type="ECO:0000256" key="7">
    <source>
        <dbReference type="ARBA" id="ARBA00022840"/>
    </source>
</evidence>
<evidence type="ECO:0000313" key="14">
    <source>
        <dbReference type="Proteomes" id="UP000175669"/>
    </source>
</evidence>
<dbReference type="Pfam" id="PF00512">
    <property type="entry name" value="HisKA"/>
    <property type="match status" value="1"/>
</dbReference>
<keyword evidence="8" id="KW-0902">Two-component regulatory system</keyword>
<evidence type="ECO:0000259" key="12">
    <source>
        <dbReference type="PROSITE" id="PS50110"/>
    </source>
</evidence>
<dbReference type="EC" id="2.7.13.3" evidence="2"/>
<evidence type="ECO:0000256" key="3">
    <source>
        <dbReference type="ARBA" id="ARBA00022553"/>
    </source>
</evidence>
<keyword evidence="5" id="KW-0547">Nucleotide-binding</keyword>
<dbReference type="GO" id="GO:0005524">
    <property type="term" value="F:ATP binding"/>
    <property type="evidence" value="ECO:0007669"/>
    <property type="project" value="UniProtKB-KW"/>
</dbReference>
<dbReference type="SMART" id="SM00387">
    <property type="entry name" value="HATPase_c"/>
    <property type="match status" value="1"/>
</dbReference>
<dbReference type="AlphaFoldDB" id="A0A1E8CLB9"/>
<dbReference type="CDD" id="cd00082">
    <property type="entry name" value="HisKA"/>
    <property type="match status" value="1"/>
</dbReference>
<dbReference type="SUPFAM" id="SSF47384">
    <property type="entry name" value="Homodimeric domain of signal transducing histidine kinase"/>
    <property type="match status" value="1"/>
</dbReference>
<keyword evidence="4" id="KW-0808">Transferase</keyword>
<dbReference type="PROSITE" id="PS50110">
    <property type="entry name" value="RESPONSE_REGULATORY"/>
    <property type="match status" value="1"/>
</dbReference>
<dbReference type="SMART" id="SM00388">
    <property type="entry name" value="HisKA"/>
    <property type="match status" value="1"/>
</dbReference>
<feature type="transmembrane region" description="Helical" evidence="10">
    <location>
        <begin position="123"/>
        <end position="140"/>
    </location>
</feature>
<keyword evidence="14" id="KW-1185">Reference proteome</keyword>
<evidence type="ECO:0000259" key="11">
    <source>
        <dbReference type="PROSITE" id="PS50109"/>
    </source>
</evidence>
<dbReference type="SUPFAM" id="SSF52172">
    <property type="entry name" value="CheY-like"/>
    <property type="match status" value="1"/>
</dbReference>
<feature type="transmembrane region" description="Helical" evidence="10">
    <location>
        <begin position="160"/>
        <end position="180"/>
    </location>
</feature>
<feature type="domain" description="Response regulatory" evidence="12">
    <location>
        <begin position="473"/>
        <end position="587"/>
    </location>
</feature>
<dbReference type="InterPro" id="IPR004358">
    <property type="entry name" value="Sig_transdc_His_kin-like_C"/>
</dbReference>
<feature type="transmembrane region" description="Helical" evidence="10">
    <location>
        <begin position="77"/>
        <end position="93"/>
    </location>
</feature>
<dbReference type="SUPFAM" id="SSF55874">
    <property type="entry name" value="ATPase domain of HSP90 chaperone/DNA topoisomerase II/histidine kinase"/>
    <property type="match status" value="1"/>
</dbReference>
<keyword evidence="10" id="KW-1133">Transmembrane helix</keyword>
<accession>A0A1E8CLB9</accession>
<keyword evidence="7" id="KW-0067">ATP-binding</keyword>
<gene>
    <name evidence="13" type="ORF">PHACT_08765</name>
</gene>
<evidence type="ECO:0000256" key="10">
    <source>
        <dbReference type="SAM" id="Phobius"/>
    </source>
</evidence>